<proteinExistence type="predicted"/>
<evidence type="ECO:0000313" key="3">
    <source>
        <dbReference type="EMBL" id="CAG2193854.1"/>
    </source>
</evidence>
<evidence type="ECO:0008006" key="5">
    <source>
        <dbReference type="Google" id="ProtNLM"/>
    </source>
</evidence>
<dbReference type="SMART" id="SM00477">
    <property type="entry name" value="NUC"/>
    <property type="match status" value="1"/>
</dbReference>
<dbReference type="GO" id="GO:0016787">
    <property type="term" value="F:hydrolase activity"/>
    <property type="evidence" value="ECO:0007669"/>
    <property type="project" value="InterPro"/>
</dbReference>
<dbReference type="SUPFAM" id="SSF54060">
    <property type="entry name" value="His-Me finger endonucleases"/>
    <property type="match status" value="2"/>
</dbReference>
<dbReference type="PANTHER" id="PTHR21472">
    <property type="entry name" value="ENDONUCLEASE DOMAIN-CONTAINING 1 PROTEIN ENDOD1"/>
    <property type="match status" value="1"/>
</dbReference>
<keyword evidence="4" id="KW-1185">Reference proteome</keyword>
<accession>A0A8S3QF51</accession>
<dbReference type="EMBL" id="CAJPWZ010000467">
    <property type="protein sequence ID" value="CAG2193854.1"/>
    <property type="molecule type" value="Genomic_DNA"/>
</dbReference>
<dbReference type="Gene3D" id="3.40.570.10">
    <property type="entry name" value="Extracellular Endonuclease, subunit A"/>
    <property type="match status" value="2"/>
</dbReference>
<dbReference type="PANTHER" id="PTHR21472:SF7">
    <property type="entry name" value="ENDONUCLEASE G, MITOCHONDRIAL-LIKE ISOFORM X2"/>
    <property type="match status" value="1"/>
</dbReference>
<dbReference type="Proteomes" id="UP000683360">
    <property type="component" value="Unassembled WGS sequence"/>
</dbReference>
<comment type="caution">
    <text evidence="3">The sequence shown here is derived from an EMBL/GenBank/DDBJ whole genome shotgun (WGS) entry which is preliminary data.</text>
</comment>
<dbReference type="Pfam" id="PF01223">
    <property type="entry name" value="Endonuclease_NS"/>
    <property type="match status" value="2"/>
</dbReference>
<evidence type="ECO:0000313" key="4">
    <source>
        <dbReference type="Proteomes" id="UP000683360"/>
    </source>
</evidence>
<feature type="domain" description="ENPP1-3/EXOG-like endonuclease/phosphodiesterase" evidence="1">
    <location>
        <begin position="124"/>
        <end position="343"/>
    </location>
</feature>
<dbReference type="InterPro" id="IPR020821">
    <property type="entry name" value="ENPP1-3/EXOG-like_nuc-like"/>
</dbReference>
<dbReference type="GO" id="GO:0003676">
    <property type="term" value="F:nucleic acid binding"/>
    <property type="evidence" value="ECO:0007669"/>
    <property type="project" value="InterPro"/>
</dbReference>
<name>A0A8S3QF51_MYTED</name>
<evidence type="ECO:0000259" key="1">
    <source>
        <dbReference type="SMART" id="SM00477"/>
    </source>
</evidence>
<protein>
    <recommendedName>
        <fullName evidence="5">Endonuclease</fullName>
    </recommendedName>
</protein>
<dbReference type="InterPro" id="IPR001604">
    <property type="entry name" value="Endo_G_ENPP1-like_dom"/>
</dbReference>
<reference evidence="3" key="1">
    <citation type="submission" date="2021-03" db="EMBL/GenBank/DDBJ databases">
        <authorList>
            <person name="Bekaert M."/>
        </authorList>
    </citation>
    <scope>NUCLEOTIDE SEQUENCE</scope>
</reference>
<feature type="domain" description="DNA/RNA non-specific endonuclease/pyrophosphatase/phosphodiesterase" evidence="2">
    <location>
        <begin position="123"/>
        <end position="343"/>
    </location>
</feature>
<dbReference type="AlphaFoldDB" id="A0A8S3QF51"/>
<dbReference type="OrthoDB" id="69221at2759"/>
<dbReference type="InterPro" id="IPR044925">
    <property type="entry name" value="His-Me_finger_sf"/>
</dbReference>
<dbReference type="InterPro" id="IPR039015">
    <property type="entry name" value="ENDOD1"/>
</dbReference>
<gene>
    <name evidence="3" type="ORF">MEDL_8993</name>
</gene>
<organism evidence="3 4">
    <name type="scientific">Mytilus edulis</name>
    <name type="common">Blue mussel</name>
    <dbReference type="NCBI Taxonomy" id="6550"/>
    <lineage>
        <taxon>Eukaryota</taxon>
        <taxon>Metazoa</taxon>
        <taxon>Spiralia</taxon>
        <taxon>Lophotrochozoa</taxon>
        <taxon>Mollusca</taxon>
        <taxon>Bivalvia</taxon>
        <taxon>Autobranchia</taxon>
        <taxon>Pteriomorphia</taxon>
        <taxon>Mytilida</taxon>
        <taxon>Mytiloidea</taxon>
        <taxon>Mytilidae</taxon>
        <taxon>Mytilinae</taxon>
        <taxon>Mytilus</taxon>
    </lineage>
</organism>
<evidence type="ECO:0000259" key="2">
    <source>
        <dbReference type="SMART" id="SM00892"/>
    </source>
</evidence>
<dbReference type="InterPro" id="IPR044929">
    <property type="entry name" value="DNA/RNA_non-sp_Endonuclease_sf"/>
</dbReference>
<dbReference type="SMART" id="SM00892">
    <property type="entry name" value="Endonuclease_NS"/>
    <property type="match status" value="1"/>
</dbReference>
<dbReference type="GO" id="GO:0046872">
    <property type="term" value="F:metal ion binding"/>
    <property type="evidence" value="ECO:0007669"/>
    <property type="project" value="InterPro"/>
</dbReference>
<sequence>MIEVDNREHNFNNVHKAKFGKYQALDIDYKDSGYDRGHLNPQIFNTQNKNSRYATNTLTNIAPQYGPFNQVTWNIMENGLVNALRNNVANEYYDLFASFGLSWCPGHYRRGGYSWCIFGTLPFRFSRRLRLLSDTHNACFQIYIDEEAGRGRKVIEVDNLVHNLNNVHNAKFGQYQALDIDFKDSGYNRGHLNSKIFNTQNENSRYATNTLTNIAPQYGPFNQGTWNIMENSLVNAVRDKCRFPGAKSYVVIGVQPSNDKFITRTIEKTVTTSRGKQKTKNEYENSVNIPDFYWTAICCDTSMVTNHTDMGWSFGYKANNINEKSVLVSFYPIHNFLSNQYSQIFVQGCEFNRNNTIRIIKYIKNSIKQGPIFEENPTERFET</sequence>